<dbReference type="InterPro" id="IPR032675">
    <property type="entry name" value="LRR_dom_sf"/>
</dbReference>
<protein>
    <recommendedName>
        <fullName evidence="4">F-box domain-containing protein</fullName>
    </recommendedName>
</protein>
<evidence type="ECO:0000313" key="2">
    <source>
        <dbReference type="EMBL" id="GES74337.1"/>
    </source>
</evidence>
<evidence type="ECO:0000313" key="1">
    <source>
        <dbReference type="EMBL" id="GBB99218.1"/>
    </source>
</evidence>
<dbReference type="Proteomes" id="UP000615446">
    <property type="component" value="Unassembled WGS sequence"/>
</dbReference>
<gene>
    <name evidence="2" type="ORF">RCL2_000181900</name>
    <name evidence="1" type="ORF">RclHR1_03450013</name>
</gene>
<dbReference type="SUPFAM" id="SSF52047">
    <property type="entry name" value="RNI-like"/>
    <property type="match status" value="1"/>
</dbReference>
<organism evidence="1 3">
    <name type="scientific">Rhizophagus clarus</name>
    <dbReference type="NCBI Taxonomy" id="94130"/>
    <lineage>
        <taxon>Eukaryota</taxon>
        <taxon>Fungi</taxon>
        <taxon>Fungi incertae sedis</taxon>
        <taxon>Mucoromycota</taxon>
        <taxon>Glomeromycotina</taxon>
        <taxon>Glomeromycetes</taxon>
        <taxon>Glomerales</taxon>
        <taxon>Glomeraceae</taxon>
        <taxon>Rhizophagus</taxon>
    </lineage>
</organism>
<dbReference type="EMBL" id="BLAL01000012">
    <property type="protein sequence ID" value="GES74337.1"/>
    <property type="molecule type" value="Genomic_DNA"/>
</dbReference>
<evidence type="ECO:0008006" key="4">
    <source>
        <dbReference type="Google" id="ProtNLM"/>
    </source>
</evidence>
<keyword evidence="3" id="KW-1185">Reference proteome</keyword>
<dbReference type="EMBL" id="BEXD01002724">
    <property type="protein sequence ID" value="GBB99218.1"/>
    <property type="molecule type" value="Genomic_DNA"/>
</dbReference>
<reference evidence="1 3" key="1">
    <citation type="submission" date="2017-11" db="EMBL/GenBank/DDBJ databases">
        <title>The genome of Rhizophagus clarus HR1 reveals common genetic basis of auxotrophy among arbuscular mycorrhizal fungi.</title>
        <authorList>
            <person name="Kobayashi Y."/>
        </authorList>
    </citation>
    <scope>NUCLEOTIDE SEQUENCE [LARGE SCALE GENOMIC DNA]</scope>
    <source>
        <strain evidence="1 3">HR1</strain>
    </source>
</reference>
<reference evidence="2" key="2">
    <citation type="submission" date="2019-10" db="EMBL/GenBank/DDBJ databases">
        <title>Conservation and host-specific expression of non-tandemly repeated heterogenous ribosome RNA gene in arbuscular mycorrhizal fungi.</title>
        <authorList>
            <person name="Maeda T."/>
            <person name="Kobayashi Y."/>
            <person name="Nakagawa T."/>
            <person name="Ezawa T."/>
            <person name="Yamaguchi K."/>
            <person name="Bino T."/>
            <person name="Nishimoto Y."/>
            <person name="Shigenobu S."/>
            <person name="Kawaguchi M."/>
        </authorList>
    </citation>
    <scope>NUCLEOTIDE SEQUENCE</scope>
    <source>
        <strain evidence="2">HR1</strain>
    </source>
</reference>
<evidence type="ECO:0000313" key="3">
    <source>
        <dbReference type="Proteomes" id="UP000247702"/>
    </source>
</evidence>
<name>A0A2Z6S552_9GLOM</name>
<sequence length="488" mass="57096">MEKLNVDCLVLIFNILRVNKRSLYSCLLINREWCRLVVPTLWDNYPYFFKCEKSREKLSNIILSHLSPSSKQLLFDNNIILPQTILSKPLTFNYISFYKTLDKRIIDYIVYFVLNEKTKINYYDNCYNYSKERNLLEQEVYKLLISQCKSIKILEWESSQPLLSFSGAQTCFSRLYNLTVDLNFVSSDDLYEIAQICKYLNRLYVKNISQDILGLTLLIEAQKNLKDVSFNFNSVDKKKMICEELSKALARKGCAIDSLSLFNSVGYIPYPFLISLVNLKRLHIRCYDCDNEDVDKDIKELKQYLTTSKFPHPNFLSFNKLSCFKELALLIERTNGNIIHLNVDTSDKSAENTGMLIKAIADNCPKIKYLTTCLGPKDLIYVKPLLLNCNDLIFLKFRSLNRNYDIGDELLDILTKFSPKSLTMITLSEDWKYSVDAFESFFESYRGQEESLYFNLLGIHLDYITMEHIKIIRKYFDEGIIKNSNVLF</sequence>
<dbReference type="Gene3D" id="3.80.10.10">
    <property type="entry name" value="Ribonuclease Inhibitor"/>
    <property type="match status" value="1"/>
</dbReference>
<accession>A0A2Z6S552</accession>
<proteinExistence type="predicted"/>
<dbReference type="OrthoDB" id="2320852at2759"/>
<comment type="caution">
    <text evidence="1">The sequence shown here is derived from an EMBL/GenBank/DDBJ whole genome shotgun (WGS) entry which is preliminary data.</text>
</comment>
<dbReference type="AlphaFoldDB" id="A0A2Z6S552"/>
<dbReference type="Proteomes" id="UP000247702">
    <property type="component" value="Unassembled WGS sequence"/>
</dbReference>